<dbReference type="GO" id="GO:0004735">
    <property type="term" value="F:pyrroline-5-carboxylate reductase activity"/>
    <property type="evidence" value="ECO:0007669"/>
    <property type="project" value="UniProtKB-EC"/>
</dbReference>
<protein>
    <recommendedName>
        <fullName evidence="3">Pyrroline-5-carboxylate reductase</fullName>
    </recommendedName>
</protein>
<evidence type="ECO:0000259" key="14">
    <source>
        <dbReference type="Pfam" id="PF14748"/>
    </source>
</evidence>
<dbReference type="InterPro" id="IPR036291">
    <property type="entry name" value="NAD(P)-bd_dom_sf"/>
</dbReference>
<accession>A0A9C7UP70</accession>
<dbReference type="OrthoDB" id="10263291at2759"/>
<evidence type="ECO:0000256" key="3">
    <source>
        <dbReference type="ARBA" id="ARBA00021413"/>
    </source>
</evidence>
<dbReference type="Proteomes" id="UP001061958">
    <property type="component" value="Unassembled WGS sequence"/>
</dbReference>
<evidence type="ECO:0000256" key="5">
    <source>
        <dbReference type="ARBA" id="ARBA00022605"/>
    </source>
</evidence>
<sequence length="316" mass="34050">MFMAYCFTGTTVQPLPRQTLNNHKGGQVVCKGKRTLAVCSSNLQENVTERLGFIGCGHMAGAIIRGFVAAGIPSDLIHATTKTQSSAENAKRLGVGHIASDNRHLVESCDMIFLAVKPQILDAVLRQLKESINSKVLLERLFVSIAAGKTCDQIASQLGESRVRVMRVMPNLPVAVGQLAGAYCAGTHVEPTDVERVVRLFSLVGQLEPVNESCMEAVTALCGSGPAFVYMFLEALADGAVRQGLDRKVANRLALEMVYGASKLAKMDNLHFAQLRNQVESPAGTTVYGTSALERGQFRTAVIHAIQEAVQRAKQL</sequence>
<evidence type="ECO:0000256" key="6">
    <source>
        <dbReference type="ARBA" id="ARBA00022650"/>
    </source>
</evidence>
<evidence type="ECO:0000256" key="2">
    <source>
        <dbReference type="ARBA" id="ARBA00005525"/>
    </source>
</evidence>
<dbReference type="PANTHER" id="PTHR11645:SF0">
    <property type="entry name" value="PYRROLINE-5-CARBOXYLATE REDUCTASE 3"/>
    <property type="match status" value="1"/>
</dbReference>
<feature type="binding site" evidence="12">
    <location>
        <position position="102"/>
    </location>
    <ligand>
        <name>NADPH</name>
        <dbReference type="ChEBI" id="CHEBI:57783"/>
    </ligand>
</feature>
<evidence type="ECO:0000256" key="10">
    <source>
        <dbReference type="ARBA" id="ARBA00050547"/>
    </source>
</evidence>
<keyword evidence="5" id="KW-0028">Amino-acid biosynthesis</keyword>
<evidence type="ECO:0000256" key="4">
    <source>
        <dbReference type="ARBA" id="ARBA00022490"/>
    </source>
</evidence>
<dbReference type="HAMAP" id="MF_01925">
    <property type="entry name" value="P5C_reductase"/>
    <property type="match status" value="1"/>
</dbReference>
<evidence type="ECO:0000256" key="12">
    <source>
        <dbReference type="PIRSR" id="PIRSR000193-1"/>
    </source>
</evidence>
<gene>
    <name evidence="15" type="ORF">GpartN1_g2405.t1</name>
</gene>
<evidence type="ECO:0000256" key="8">
    <source>
        <dbReference type="ARBA" id="ARBA00023002"/>
    </source>
</evidence>
<dbReference type="NCBIfam" id="TIGR00112">
    <property type="entry name" value="proC"/>
    <property type="match status" value="1"/>
</dbReference>
<comment type="catalytic activity">
    <reaction evidence="10">
        <text>L-proline + NAD(+) = (S)-1-pyrroline-5-carboxylate + NADH + 2 H(+)</text>
        <dbReference type="Rhea" id="RHEA:14105"/>
        <dbReference type="ChEBI" id="CHEBI:15378"/>
        <dbReference type="ChEBI" id="CHEBI:17388"/>
        <dbReference type="ChEBI" id="CHEBI:57540"/>
        <dbReference type="ChEBI" id="CHEBI:57945"/>
        <dbReference type="ChEBI" id="CHEBI:60039"/>
        <dbReference type="EC" id="1.5.1.2"/>
    </reaction>
</comment>
<keyword evidence="6" id="KW-0641">Proline biosynthesis</keyword>
<dbReference type="EMBL" id="BQMJ01000017">
    <property type="protein sequence ID" value="GJQ10614.1"/>
    <property type="molecule type" value="Genomic_DNA"/>
</dbReference>
<feature type="domain" description="Pyrroline-5-carboxylate reductase dimerisation" evidence="14">
    <location>
        <begin position="212"/>
        <end position="316"/>
    </location>
</feature>
<dbReference type="InterPro" id="IPR029036">
    <property type="entry name" value="P5CR_dimer"/>
</dbReference>
<dbReference type="FunFam" id="3.40.50.720:FF:000190">
    <property type="entry name" value="Pyrroline-5-carboxylate reductase"/>
    <property type="match status" value="1"/>
</dbReference>
<evidence type="ECO:0000256" key="11">
    <source>
        <dbReference type="ARBA" id="ARBA00052690"/>
    </source>
</evidence>
<dbReference type="Gene3D" id="3.40.50.720">
    <property type="entry name" value="NAD(P)-binding Rossmann-like Domain"/>
    <property type="match status" value="1"/>
</dbReference>
<comment type="subcellular location">
    <subcellularLocation>
        <location evidence="1">Cytoplasm</location>
    </subcellularLocation>
</comment>
<dbReference type="InterPro" id="IPR000304">
    <property type="entry name" value="Pyrroline-COOH_reductase"/>
</dbReference>
<dbReference type="Pfam" id="PF03807">
    <property type="entry name" value="F420_oxidored"/>
    <property type="match status" value="1"/>
</dbReference>
<comment type="similarity">
    <text evidence="2">Belongs to the pyrroline-5-carboxylate reductase family.</text>
</comment>
<dbReference type="AlphaFoldDB" id="A0A9C7UP70"/>
<organism evidence="15 16">
    <name type="scientific">Galdieria partita</name>
    <dbReference type="NCBI Taxonomy" id="83374"/>
    <lineage>
        <taxon>Eukaryota</taxon>
        <taxon>Rhodophyta</taxon>
        <taxon>Bangiophyceae</taxon>
        <taxon>Galdieriales</taxon>
        <taxon>Galdieriaceae</taxon>
        <taxon>Galdieria</taxon>
    </lineage>
</organism>
<keyword evidence="4" id="KW-0963">Cytoplasm</keyword>
<dbReference type="Gene3D" id="1.10.3730.10">
    <property type="entry name" value="ProC C-terminal domain-like"/>
    <property type="match status" value="1"/>
</dbReference>
<feature type="binding site" evidence="12">
    <location>
        <begin position="115"/>
        <end position="118"/>
    </location>
    <ligand>
        <name>NADP(+)</name>
        <dbReference type="ChEBI" id="CHEBI:58349"/>
    </ligand>
</feature>
<feature type="binding site" evidence="12">
    <location>
        <position position="81"/>
    </location>
    <ligand>
        <name>NADP(+)</name>
        <dbReference type="ChEBI" id="CHEBI:58349"/>
    </ligand>
</feature>
<dbReference type="GO" id="GO:0005737">
    <property type="term" value="C:cytoplasm"/>
    <property type="evidence" value="ECO:0007669"/>
    <property type="project" value="UniProtKB-SubCell"/>
</dbReference>
<feature type="domain" description="Pyrroline-5-carboxylate reductase catalytic N-terminal" evidence="13">
    <location>
        <begin position="50"/>
        <end position="137"/>
    </location>
</feature>
<evidence type="ECO:0000313" key="15">
    <source>
        <dbReference type="EMBL" id="GJQ10614.1"/>
    </source>
</evidence>
<evidence type="ECO:0000256" key="1">
    <source>
        <dbReference type="ARBA" id="ARBA00004496"/>
    </source>
</evidence>
<dbReference type="SUPFAM" id="SSF51735">
    <property type="entry name" value="NAD(P)-binding Rossmann-fold domains"/>
    <property type="match status" value="1"/>
</dbReference>
<evidence type="ECO:0000256" key="7">
    <source>
        <dbReference type="ARBA" id="ARBA00022857"/>
    </source>
</evidence>
<dbReference type="InterPro" id="IPR028939">
    <property type="entry name" value="P5C_Rdtase_cat_N"/>
</dbReference>
<feature type="binding site" evidence="12">
    <location>
        <begin position="54"/>
        <end position="59"/>
    </location>
    <ligand>
        <name>NADP(+)</name>
        <dbReference type="ChEBI" id="CHEBI:58349"/>
    </ligand>
</feature>
<dbReference type="InterPro" id="IPR008927">
    <property type="entry name" value="6-PGluconate_DH-like_C_sf"/>
</dbReference>
<evidence type="ECO:0000256" key="9">
    <source>
        <dbReference type="ARBA" id="ARBA00029440"/>
    </source>
</evidence>
<dbReference type="PANTHER" id="PTHR11645">
    <property type="entry name" value="PYRROLINE-5-CARBOXYLATE REDUCTASE"/>
    <property type="match status" value="1"/>
</dbReference>
<dbReference type="SUPFAM" id="SSF48179">
    <property type="entry name" value="6-phosphogluconate dehydrogenase C-terminal domain-like"/>
    <property type="match status" value="1"/>
</dbReference>
<dbReference type="PIRSF" id="PIRSF000193">
    <property type="entry name" value="Pyrrol-5-carb_rd"/>
    <property type="match status" value="1"/>
</dbReference>
<proteinExistence type="inferred from homology"/>
<keyword evidence="16" id="KW-1185">Reference proteome</keyword>
<dbReference type="Pfam" id="PF14748">
    <property type="entry name" value="P5CR_dimer"/>
    <property type="match status" value="1"/>
</dbReference>
<reference evidence="15" key="1">
    <citation type="journal article" date="2022" name="Proc. Natl. Acad. Sci. U.S.A.">
        <title>Life cycle and functional genomics of the unicellular red alga Galdieria for elucidating algal and plant evolution and industrial use.</title>
        <authorList>
            <person name="Hirooka S."/>
            <person name="Itabashi T."/>
            <person name="Ichinose T.M."/>
            <person name="Onuma R."/>
            <person name="Fujiwara T."/>
            <person name="Yamashita S."/>
            <person name="Jong L.W."/>
            <person name="Tomita R."/>
            <person name="Iwane A.H."/>
            <person name="Miyagishima S.Y."/>
        </authorList>
    </citation>
    <scope>NUCLEOTIDE SEQUENCE</scope>
    <source>
        <strain evidence="15">NBRC 102759</strain>
    </source>
</reference>
<evidence type="ECO:0000259" key="13">
    <source>
        <dbReference type="Pfam" id="PF03807"/>
    </source>
</evidence>
<comment type="catalytic activity">
    <reaction evidence="11">
        <text>L-proline + NADP(+) = (S)-1-pyrroline-5-carboxylate + NADPH + 2 H(+)</text>
        <dbReference type="Rhea" id="RHEA:14109"/>
        <dbReference type="ChEBI" id="CHEBI:15378"/>
        <dbReference type="ChEBI" id="CHEBI:17388"/>
        <dbReference type="ChEBI" id="CHEBI:57783"/>
        <dbReference type="ChEBI" id="CHEBI:58349"/>
        <dbReference type="ChEBI" id="CHEBI:60039"/>
        <dbReference type="EC" id="1.5.1.2"/>
    </reaction>
</comment>
<dbReference type="GO" id="GO:0055129">
    <property type="term" value="P:L-proline biosynthetic process"/>
    <property type="evidence" value="ECO:0007669"/>
    <property type="project" value="TreeGrafter"/>
</dbReference>
<keyword evidence="8" id="KW-0560">Oxidoreductase</keyword>
<comment type="pathway">
    <text evidence="9">Amino-acid biosynthesis.</text>
</comment>
<dbReference type="FunFam" id="1.10.3730.10:FF:000001">
    <property type="entry name" value="Pyrroline-5-carboxylate reductase"/>
    <property type="match status" value="1"/>
</dbReference>
<comment type="caution">
    <text evidence="15">The sequence shown here is derived from an EMBL/GenBank/DDBJ whole genome shotgun (WGS) entry which is preliminary data.</text>
</comment>
<keyword evidence="7 12" id="KW-0521">NADP</keyword>
<name>A0A9C7UP70_9RHOD</name>
<evidence type="ECO:0000313" key="16">
    <source>
        <dbReference type="Proteomes" id="UP001061958"/>
    </source>
</evidence>
<reference evidence="15" key="2">
    <citation type="submission" date="2022-01" db="EMBL/GenBank/DDBJ databases">
        <authorList>
            <person name="Hirooka S."/>
            <person name="Miyagishima S.Y."/>
        </authorList>
    </citation>
    <scope>NUCLEOTIDE SEQUENCE</scope>
    <source>
        <strain evidence="15">NBRC 102759</strain>
    </source>
</reference>